<evidence type="ECO:0000256" key="1">
    <source>
        <dbReference type="SAM" id="MobiDB-lite"/>
    </source>
</evidence>
<dbReference type="EMBL" id="CCRF01000047">
    <property type="protein sequence ID" value="CEE01468.1"/>
    <property type="molecule type" value="Genomic_DNA"/>
</dbReference>
<dbReference type="GeneID" id="92960808"/>
<dbReference type="AlphaFoldDB" id="A0A090IYI3"/>
<name>A0A090IYI3_9BACI</name>
<accession>A0A090IYI3</accession>
<gene>
    <name evidence="2" type="ORF">BT1A1_1640</name>
</gene>
<organism evidence="2 3">
    <name type="scientific">Caldibacillus thermoamylovorans</name>
    <dbReference type="NCBI Taxonomy" id="35841"/>
    <lineage>
        <taxon>Bacteria</taxon>
        <taxon>Bacillati</taxon>
        <taxon>Bacillota</taxon>
        <taxon>Bacilli</taxon>
        <taxon>Bacillales</taxon>
        <taxon>Bacillaceae</taxon>
        <taxon>Caldibacillus</taxon>
    </lineage>
</organism>
<reference evidence="2 3" key="1">
    <citation type="submission" date="2014-07" db="EMBL/GenBank/DDBJ databases">
        <authorList>
            <person name="Wibberg Daniel"/>
        </authorList>
    </citation>
    <scope>NUCLEOTIDE SEQUENCE [LARGE SCALE GENOMIC DNA]</scope>
</reference>
<protein>
    <submittedName>
        <fullName evidence="2">Uncharacterized protein</fullName>
    </submittedName>
</protein>
<proteinExistence type="predicted"/>
<feature type="region of interest" description="Disordered" evidence="1">
    <location>
        <begin position="104"/>
        <end position="132"/>
    </location>
</feature>
<dbReference type="Proteomes" id="UP000040576">
    <property type="component" value="Unassembled WGS sequence"/>
</dbReference>
<dbReference type="RefSeq" id="WP_034769905.1">
    <property type="nucleotide sequence ID" value="NZ_CCRF01000047.1"/>
</dbReference>
<sequence length="132" mass="15199">MTAKVELYEGNIFVSSLHKADEIGSRRQNNALFSSKWRRERGSSPKSEVSGLKLTTRKGLVAKKWGFRQKMTTRMDLVAKKWGFRQKMTTRMDLVAKKVSFSAQNGDENGVRRQNKAIFSSKWRRERGSSPK</sequence>
<evidence type="ECO:0000313" key="3">
    <source>
        <dbReference type="Proteomes" id="UP000040576"/>
    </source>
</evidence>
<keyword evidence="3" id="KW-1185">Reference proteome</keyword>
<evidence type="ECO:0000313" key="2">
    <source>
        <dbReference type="EMBL" id="CEE01468.1"/>
    </source>
</evidence>